<dbReference type="Pfam" id="PF06936">
    <property type="entry name" value="Selenoprotein_S"/>
    <property type="match status" value="1"/>
</dbReference>
<keyword evidence="4" id="KW-0963">Cytoplasm</keyword>
<keyword evidence="5 11" id="KW-0812">Transmembrane</keyword>
<dbReference type="PANTHER" id="PTHR28621:SF1">
    <property type="entry name" value="SELENOPROTEIN S"/>
    <property type="match status" value="1"/>
</dbReference>
<evidence type="ECO:0000256" key="8">
    <source>
        <dbReference type="ARBA" id="ARBA00022989"/>
    </source>
</evidence>
<evidence type="ECO:0000256" key="7">
    <source>
        <dbReference type="ARBA" id="ARBA00022933"/>
    </source>
</evidence>
<gene>
    <name evidence="13" type="primary">LOC100376740</name>
</gene>
<dbReference type="RefSeq" id="XP_002738710.1">
    <property type="nucleotide sequence ID" value="XM_002738664.2"/>
</dbReference>
<reference evidence="13" key="1">
    <citation type="submission" date="2025-08" db="UniProtKB">
        <authorList>
            <consortium name="RefSeq"/>
        </authorList>
    </citation>
    <scope>IDENTIFICATION</scope>
    <source>
        <tissue evidence="13">Testes</tissue>
    </source>
</reference>
<organism evidence="12 13">
    <name type="scientific">Saccoglossus kowalevskii</name>
    <name type="common">Acorn worm</name>
    <dbReference type="NCBI Taxonomy" id="10224"/>
    <lineage>
        <taxon>Eukaryota</taxon>
        <taxon>Metazoa</taxon>
        <taxon>Hemichordata</taxon>
        <taxon>Enteropneusta</taxon>
        <taxon>Harrimaniidae</taxon>
        <taxon>Saccoglossus</taxon>
    </lineage>
</organism>
<accession>A0ABM0GW86</accession>
<feature type="transmembrane region" description="Helical" evidence="11">
    <location>
        <begin position="33"/>
        <end position="54"/>
    </location>
</feature>
<evidence type="ECO:0000256" key="11">
    <source>
        <dbReference type="SAM" id="Phobius"/>
    </source>
</evidence>
<keyword evidence="6" id="KW-0256">Endoplasmic reticulum</keyword>
<comment type="subcellular location">
    <subcellularLocation>
        <location evidence="2">Cytoplasm</location>
    </subcellularLocation>
    <subcellularLocation>
        <location evidence="1">Endoplasmic reticulum membrane</location>
        <topology evidence="1">Single-pass membrane protein</topology>
    </subcellularLocation>
</comment>
<evidence type="ECO:0000256" key="5">
    <source>
        <dbReference type="ARBA" id="ARBA00022692"/>
    </source>
</evidence>
<dbReference type="PANTHER" id="PTHR28621">
    <property type="entry name" value="SELENOPROTEIN S"/>
    <property type="match status" value="1"/>
</dbReference>
<keyword evidence="7" id="KW-0712">Selenocysteine</keyword>
<evidence type="ECO:0000256" key="1">
    <source>
        <dbReference type="ARBA" id="ARBA00004389"/>
    </source>
</evidence>
<evidence type="ECO:0000256" key="4">
    <source>
        <dbReference type="ARBA" id="ARBA00022490"/>
    </source>
</evidence>
<feature type="region of interest" description="Disordered" evidence="10">
    <location>
        <begin position="1"/>
        <end position="23"/>
    </location>
</feature>
<evidence type="ECO:0000313" key="13">
    <source>
        <dbReference type="RefSeq" id="XP_002738710.1"/>
    </source>
</evidence>
<dbReference type="GeneID" id="100376740"/>
<feature type="compositionally biased region" description="Basic and acidic residues" evidence="10">
    <location>
        <begin position="90"/>
        <end position="131"/>
    </location>
</feature>
<evidence type="ECO:0000256" key="10">
    <source>
        <dbReference type="SAM" id="MobiDB-lite"/>
    </source>
</evidence>
<evidence type="ECO:0000313" key="12">
    <source>
        <dbReference type="Proteomes" id="UP000694865"/>
    </source>
</evidence>
<keyword evidence="9 11" id="KW-0472">Membrane</keyword>
<dbReference type="InterPro" id="IPR009703">
    <property type="entry name" value="Selenoprotein_S"/>
</dbReference>
<proteinExistence type="inferred from homology"/>
<dbReference type="Proteomes" id="UP000694865">
    <property type="component" value="Unplaced"/>
</dbReference>
<evidence type="ECO:0000256" key="2">
    <source>
        <dbReference type="ARBA" id="ARBA00004496"/>
    </source>
</evidence>
<evidence type="ECO:0000256" key="9">
    <source>
        <dbReference type="ARBA" id="ARBA00023136"/>
    </source>
</evidence>
<evidence type="ECO:0000256" key="6">
    <source>
        <dbReference type="ARBA" id="ARBA00022824"/>
    </source>
</evidence>
<comment type="similarity">
    <text evidence="3">Belongs to the selenoprotein S family.</text>
</comment>
<dbReference type="Gene3D" id="6.10.250.2950">
    <property type="match status" value="1"/>
</dbReference>
<sequence length="189" mass="22069">MDRVADGMPEEDVPLQPPENETPDLVKGGLNDVTVFLGQYGWYIIFAIVAFFFLKQKLQPKIHKFQKKREENSYYTRYDASTIESRQEAMMRARMRMQEEHDEKAKIAEEERKKKEEQKRQERIEDWDRHQQGKGYRSKYRPQEEPSPSTSGKKENKAPKPKLRQNDYNPLMGAGGGASFRRARRGGGG</sequence>
<evidence type="ECO:0000256" key="3">
    <source>
        <dbReference type="ARBA" id="ARBA00011034"/>
    </source>
</evidence>
<protein>
    <submittedName>
        <fullName evidence="13">Selenoprotein S-like</fullName>
    </submittedName>
</protein>
<name>A0ABM0GW86_SACKO</name>
<feature type="region of interest" description="Disordered" evidence="10">
    <location>
        <begin position="90"/>
        <end position="189"/>
    </location>
</feature>
<keyword evidence="8 11" id="KW-1133">Transmembrane helix</keyword>
<keyword evidence="12" id="KW-1185">Reference proteome</keyword>